<feature type="compositionally biased region" description="Basic residues" evidence="1">
    <location>
        <begin position="183"/>
        <end position="206"/>
    </location>
</feature>
<reference evidence="3" key="1">
    <citation type="journal article" date="2013" name="Nature">
        <title>Pan genome of the phytoplankton Emiliania underpins its global distribution.</title>
        <authorList>
            <person name="Read B.A."/>
            <person name="Kegel J."/>
            <person name="Klute M.J."/>
            <person name="Kuo A."/>
            <person name="Lefebvre S.C."/>
            <person name="Maumus F."/>
            <person name="Mayer C."/>
            <person name="Miller J."/>
            <person name="Monier A."/>
            <person name="Salamov A."/>
            <person name="Young J."/>
            <person name="Aguilar M."/>
            <person name="Claverie J.M."/>
            <person name="Frickenhaus S."/>
            <person name="Gonzalez K."/>
            <person name="Herman E.K."/>
            <person name="Lin Y.C."/>
            <person name="Napier J."/>
            <person name="Ogata H."/>
            <person name="Sarno A.F."/>
            <person name="Shmutz J."/>
            <person name="Schroeder D."/>
            <person name="de Vargas C."/>
            <person name="Verret F."/>
            <person name="von Dassow P."/>
            <person name="Valentin K."/>
            <person name="Van de Peer Y."/>
            <person name="Wheeler G."/>
            <person name="Dacks J.B."/>
            <person name="Delwiche C.F."/>
            <person name="Dyhrman S.T."/>
            <person name="Glockner G."/>
            <person name="John U."/>
            <person name="Richards T."/>
            <person name="Worden A.Z."/>
            <person name="Zhang X."/>
            <person name="Grigoriev I.V."/>
            <person name="Allen A.E."/>
            <person name="Bidle K."/>
            <person name="Borodovsky M."/>
            <person name="Bowler C."/>
            <person name="Brownlee C."/>
            <person name="Cock J.M."/>
            <person name="Elias M."/>
            <person name="Gladyshev V.N."/>
            <person name="Groth M."/>
            <person name="Guda C."/>
            <person name="Hadaegh A."/>
            <person name="Iglesias-Rodriguez M.D."/>
            <person name="Jenkins J."/>
            <person name="Jones B.M."/>
            <person name="Lawson T."/>
            <person name="Leese F."/>
            <person name="Lindquist E."/>
            <person name="Lobanov A."/>
            <person name="Lomsadze A."/>
            <person name="Malik S.B."/>
            <person name="Marsh M.E."/>
            <person name="Mackinder L."/>
            <person name="Mock T."/>
            <person name="Mueller-Roeber B."/>
            <person name="Pagarete A."/>
            <person name="Parker M."/>
            <person name="Probert I."/>
            <person name="Quesneville H."/>
            <person name="Raines C."/>
            <person name="Rensing S.A."/>
            <person name="Riano-Pachon D.M."/>
            <person name="Richier S."/>
            <person name="Rokitta S."/>
            <person name="Shiraiwa Y."/>
            <person name="Soanes D.M."/>
            <person name="van der Giezen M."/>
            <person name="Wahlund T.M."/>
            <person name="Williams B."/>
            <person name="Wilson W."/>
            <person name="Wolfe G."/>
            <person name="Wurch L.L."/>
        </authorList>
    </citation>
    <scope>NUCLEOTIDE SEQUENCE</scope>
</reference>
<dbReference type="AlphaFoldDB" id="A0A0D3IN39"/>
<keyword evidence="3" id="KW-1185">Reference proteome</keyword>
<dbReference type="PaxDb" id="2903-EOD12674"/>
<organism evidence="2 3">
    <name type="scientific">Emiliania huxleyi (strain CCMP1516)</name>
    <dbReference type="NCBI Taxonomy" id="280463"/>
    <lineage>
        <taxon>Eukaryota</taxon>
        <taxon>Haptista</taxon>
        <taxon>Haptophyta</taxon>
        <taxon>Prymnesiophyceae</taxon>
        <taxon>Isochrysidales</taxon>
        <taxon>Noelaerhabdaceae</taxon>
        <taxon>Emiliania</taxon>
    </lineage>
</organism>
<dbReference type="RefSeq" id="XP_005765103.1">
    <property type="nucleotide sequence ID" value="XM_005765046.1"/>
</dbReference>
<dbReference type="GeneID" id="17258773"/>
<dbReference type="Proteomes" id="UP000013827">
    <property type="component" value="Unassembled WGS sequence"/>
</dbReference>
<sequence>MVDRLDELKGGCSTSDIEMGAPSRQQAGGASGFMAVFFQEVNEVKAAMCTIRANIARIEAHHGEALGAISAEQGKAATVGARQRPLQPAGDLHADHPAGPRTRAGAQRAGRHPRQASRHPQAGGVDRRAAPALPRHVGASGDAGRDVAPLPPPPPPRPPAAGPCRRRAPLRCKVPEARAPKVLLRHRHATDRRRHPAGNHHTKLLM</sequence>
<accession>A0A0D3IN39</accession>
<proteinExistence type="predicted"/>
<dbReference type="Gene3D" id="1.20.58.70">
    <property type="match status" value="1"/>
</dbReference>
<feature type="region of interest" description="Disordered" evidence="1">
    <location>
        <begin position="1"/>
        <end position="26"/>
    </location>
</feature>
<protein>
    <recommendedName>
        <fullName evidence="4">Syntaxin N-terminal domain-containing protein</fullName>
    </recommendedName>
</protein>
<dbReference type="KEGG" id="ehx:EMIHUDRAFT_357302"/>
<reference evidence="2" key="2">
    <citation type="submission" date="2024-10" db="UniProtKB">
        <authorList>
            <consortium name="EnsemblProtists"/>
        </authorList>
    </citation>
    <scope>IDENTIFICATION</scope>
</reference>
<feature type="region of interest" description="Disordered" evidence="1">
    <location>
        <begin position="87"/>
        <end position="206"/>
    </location>
</feature>
<feature type="compositionally biased region" description="Pro residues" evidence="1">
    <location>
        <begin position="149"/>
        <end position="161"/>
    </location>
</feature>
<dbReference type="HOGENOM" id="CLU_1334956_0_0_1"/>
<evidence type="ECO:0000313" key="3">
    <source>
        <dbReference type="Proteomes" id="UP000013827"/>
    </source>
</evidence>
<evidence type="ECO:0008006" key="4">
    <source>
        <dbReference type="Google" id="ProtNLM"/>
    </source>
</evidence>
<name>A0A0D3IN39_EMIH1</name>
<evidence type="ECO:0000256" key="1">
    <source>
        <dbReference type="SAM" id="MobiDB-lite"/>
    </source>
</evidence>
<evidence type="ECO:0000313" key="2">
    <source>
        <dbReference type="EnsemblProtists" id="EOD12674"/>
    </source>
</evidence>
<dbReference type="EnsemblProtists" id="EOD12674">
    <property type="protein sequence ID" value="EOD12674"/>
    <property type="gene ID" value="EMIHUDRAFT_357302"/>
</dbReference>